<dbReference type="OrthoDB" id="6086999at2"/>
<dbReference type="RefSeq" id="WP_142894369.1">
    <property type="nucleotide sequence ID" value="NZ_ML660052.1"/>
</dbReference>
<evidence type="ECO:0000313" key="1">
    <source>
        <dbReference type="EMBL" id="TQV83257.1"/>
    </source>
</evidence>
<evidence type="ECO:0000313" key="2">
    <source>
        <dbReference type="Proteomes" id="UP000315252"/>
    </source>
</evidence>
<proteinExistence type="predicted"/>
<organism evidence="1 2">
    <name type="scientific">Denitrobaculum tricleocarpae</name>
    <dbReference type="NCBI Taxonomy" id="2591009"/>
    <lineage>
        <taxon>Bacteria</taxon>
        <taxon>Pseudomonadati</taxon>
        <taxon>Pseudomonadota</taxon>
        <taxon>Alphaproteobacteria</taxon>
        <taxon>Rhodospirillales</taxon>
        <taxon>Rhodospirillaceae</taxon>
        <taxon>Denitrobaculum</taxon>
    </lineage>
</organism>
<keyword evidence="2" id="KW-1185">Reference proteome</keyword>
<sequence length="209" mass="23619">MAAVFLLVPNPGLAAECVRFPADGERQFDISRNGSLVGSQSFRFSRRDGQLLVRSAIDIEVTRGSTLLYRYRHDAEESWLAGRLQAFVSDTDDNGTRYLVRAERIEGIFRGRVNGQSFTVSGFVVPASFWHRDTPSSQVLWDGVDGEVKVVRGEDQGPERIEVLGETVEARRYELGGQIQRVLWYDRRCALVRMSYLAQDGAKFVVQLR</sequence>
<dbReference type="InterPro" id="IPR045767">
    <property type="entry name" value="DUF6134"/>
</dbReference>
<name>A0A545U194_9PROT</name>
<dbReference type="Pfam" id="PF19630">
    <property type="entry name" value="DUF6134"/>
    <property type="match status" value="1"/>
</dbReference>
<dbReference type="Proteomes" id="UP000315252">
    <property type="component" value="Unassembled WGS sequence"/>
</dbReference>
<dbReference type="EMBL" id="VHSH01000001">
    <property type="protein sequence ID" value="TQV83257.1"/>
    <property type="molecule type" value="Genomic_DNA"/>
</dbReference>
<comment type="caution">
    <text evidence="1">The sequence shown here is derived from an EMBL/GenBank/DDBJ whole genome shotgun (WGS) entry which is preliminary data.</text>
</comment>
<gene>
    <name evidence="1" type="ORF">FKG95_01255</name>
</gene>
<protein>
    <recommendedName>
        <fullName evidence="3">DUF3108 domain-containing protein</fullName>
    </recommendedName>
</protein>
<evidence type="ECO:0008006" key="3">
    <source>
        <dbReference type="Google" id="ProtNLM"/>
    </source>
</evidence>
<accession>A0A545U194</accession>
<dbReference type="AlphaFoldDB" id="A0A545U194"/>
<reference evidence="1 2" key="1">
    <citation type="submission" date="2019-06" db="EMBL/GenBank/DDBJ databases">
        <title>Whole genome sequence for Rhodospirillaceae sp. R148.</title>
        <authorList>
            <person name="Wang G."/>
        </authorList>
    </citation>
    <scope>NUCLEOTIDE SEQUENCE [LARGE SCALE GENOMIC DNA]</scope>
    <source>
        <strain evidence="1 2">R148</strain>
    </source>
</reference>